<sequence>MGKNKGTKRPRKNLSLSDHEISGSESPEGEQSIDINALIHEANKLLYGDPFGQSIQATDKPDKILSPTEVAASESIMHKKLDYIVGKLQDLKQLKKLDTIEQRLDGLVSNVSDLTRRVTDMENRANIFEDSVKFVSDKVDDFQAICNRIDTVVKESSAHRKDIDDIKSKLQSVKDTEKSLSETMKEMERHKQMLEYISKKVDSVRQEKSDLDERVIDLQTRSMKMNLIFTGLEHEHRGEDTERKVRIFLDQELGISTPIQFGNVHRYGRFIRGKPRPIVARFLYQNDLDTVLDRANYLRGTQFGIHRKFQAVIEDCRRALHPIMQRFWEAGRSVKLVRDRLYVDGVRYHLDDFYDVFELPNSNRDQSDSQDAMDQEPTAPAGSAPV</sequence>
<evidence type="ECO:0000256" key="2">
    <source>
        <dbReference type="SAM" id="MobiDB-lite"/>
    </source>
</evidence>
<organism evidence="3 4">
    <name type="scientific">Pinctada imbricata</name>
    <name type="common">Atlantic pearl-oyster</name>
    <name type="synonym">Pinctada martensii</name>
    <dbReference type="NCBI Taxonomy" id="66713"/>
    <lineage>
        <taxon>Eukaryota</taxon>
        <taxon>Metazoa</taxon>
        <taxon>Spiralia</taxon>
        <taxon>Lophotrochozoa</taxon>
        <taxon>Mollusca</taxon>
        <taxon>Bivalvia</taxon>
        <taxon>Autobranchia</taxon>
        <taxon>Pteriomorphia</taxon>
        <taxon>Pterioida</taxon>
        <taxon>Pterioidea</taxon>
        <taxon>Pteriidae</taxon>
        <taxon>Pinctada</taxon>
    </lineage>
</organism>
<comment type="caution">
    <text evidence="3">The sequence shown here is derived from an EMBL/GenBank/DDBJ whole genome shotgun (WGS) entry which is preliminary data.</text>
</comment>
<keyword evidence="4" id="KW-1185">Reference proteome</keyword>
<feature type="coiled-coil region" evidence="1">
    <location>
        <begin position="170"/>
        <end position="221"/>
    </location>
</feature>
<dbReference type="EMBL" id="VSWD01000002">
    <property type="protein sequence ID" value="KAK3107019.1"/>
    <property type="molecule type" value="Genomic_DNA"/>
</dbReference>
<dbReference type="Proteomes" id="UP001186944">
    <property type="component" value="Unassembled WGS sequence"/>
</dbReference>
<gene>
    <name evidence="3" type="ORF">FSP39_005299</name>
</gene>
<feature type="region of interest" description="Disordered" evidence="2">
    <location>
        <begin position="361"/>
        <end position="386"/>
    </location>
</feature>
<name>A0AA88YKG2_PINIB</name>
<evidence type="ECO:0000313" key="4">
    <source>
        <dbReference type="Proteomes" id="UP001186944"/>
    </source>
</evidence>
<keyword evidence="1" id="KW-0175">Coiled coil</keyword>
<accession>A0AA88YKG2</accession>
<dbReference type="SUPFAM" id="SSF57997">
    <property type="entry name" value="Tropomyosin"/>
    <property type="match status" value="1"/>
</dbReference>
<evidence type="ECO:0000313" key="3">
    <source>
        <dbReference type="EMBL" id="KAK3107019.1"/>
    </source>
</evidence>
<feature type="compositionally biased region" description="Polar residues" evidence="2">
    <location>
        <begin position="361"/>
        <end position="372"/>
    </location>
</feature>
<dbReference type="Gene3D" id="1.20.5.340">
    <property type="match status" value="1"/>
</dbReference>
<dbReference type="AlphaFoldDB" id="A0AA88YKG2"/>
<evidence type="ECO:0000256" key="1">
    <source>
        <dbReference type="SAM" id="Coils"/>
    </source>
</evidence>
<feature type="region of interest" description="Disordered" evidence="2">
    <location>
        <begin position="1"/>
        <end position="33"/>
    </location>
</feature>
<dbReference type="Gene3D" id="3.30.70.1820">
    <property type="entry name" value="L1 transposable element, RRM domain"/>
    <property type="match status" value="1"/>
</dbReference>
<reference evidence="3" key="1">
    <citation type="submission" date="2019-08" db="EMBL/GenBank/DDBJ databases">
        <title>The improved chromosome-level genome for the pearl oyster Pinctada fucata martensii using PacBio sequencing and Hi-C.</title>
        <authorList>
            <person name="Zheng Z."/>
        </authorList>
    </citation>
    <scope>NUCLEOTIDE SEQUENCE</scope>
    <source>
        <strain evidence="3">ZZ-2019</strain>
        <tissue evidence="3">Adductor muscle</tissue>
    </source>
</reference>
<feature type="compositionally biased region" description="Basic residues" evidence="2">
    <location>
        <begin position="1"/>
        <end position="12"/>
    </location>
</feature>
<feature type="coiled-coil region" evidence="1">
    <location>
        <begin position="97"/>
        <end position="124"/>
    </location>
</feature>
<proteinExistence type="predicted"/>
<protein>
    <submittedName>
        <fullName evidence="3">Uncharacterized protein</fullName>
    </submittedName>
</protein>